<dbReference type="GO" id="GO:0051260">
    <property type="term" value="P:protein homooligomerization"/>
    <property type="evidence" value="ECO:0007669"/>
    <property type="project" value="InterPro"/>
</dbReference>
<name>A0A6B2LF59_9EUKA</name>
<evidence type="ECO:0000313" key="2">
    <source>
        <dbReference type="EMBL" id="NDV35605.1"/>
    </source>
</evidence>
<dbReference type="Gene3D" id="2.60.120.920">
    <property type="match status" value="1"/>
</dbReference>
<dbReference type="SUPFAM" id="SSF49899">
    <property type="entry name" value="Concanavalin A-like lectins/glucanases"/>
    <property type="match status" value="1"/>
</dbReference>
<sequence length="226" mass="25340">MLSSGHWQPDEDGEYFIDRNPKLFIHILDFLRTGKVNTKGFTEDDHLKLKEDLDYYLITIPPQTLSWSKEWTWSKEFCGSNIVIQDRIVTKQSGGSNWNAGVLGSIPNLSSFKLRLKNIVSHGCAMLGMAPKKNFNINGSNYTSCGWYYYAHTGGLYSSKGDGNRSYATALQVGSILEVIFNKEQKTISFSVDGIPKGLAYSNIAEDEIFPAIEIHDQGISIEILQ</sequence>
<dbReference type="SUPFAM" id="SSF54695">
    <property type="entry name" value="POZ domain"/>
    <property type="match status" value="1"/>
</dbReference>
<dbReference type="PANTHER" id="PTHR12245">
    <property type="entry name" value="SPRY DOMAIN CONTAINING SOCS BOX PROTEIN"/>
    <property type="match status" value="1"/>
</dbReference>
<dbReference type="InterPro" id="IPR011333">
    <property type="entry name" value="SKP1/BTB/POZ_sf"/>
</dbReference>
<dbReference type="EMBL" id="GIBP01006636">
    <property type="protein sequence ID" value="NDV35605.1"/>
    <property type="molecule type" value="Transcribed_RNA"/>
</dbReference>
<dbReference type="InterPro" id="IPR013320">
    <property type="entry name" value="ConA-like_dom_sf"/>
</dbReference>
<evidence type="ECO:0000259" key="1">
    <source>
        <dbReference type="Pfam" id="PF02214"/>
    </source>
</evidence>
<dbReference type="Gene3D" id="3.30.710.10">
    <property type="entry name" value="Potassium Channel Kv1.1, Chain A"/>
    <property type="match status" value="1"/>
</dbReference>
<dbReference type="Pfam" id="PF02214">
    <property type="entry name" value="BTB_2"/>
    <property type="match status" value="1"/>
</dbReference>
<reference evidence="2" key="1">
    <citation type="journal article" date="2020" name="J. Eukaryot. Microbiol.">
        <title>De novo Sequencing, Assembly and Annotation of the Transcriptome for the Free-Living Testate Amoeba Arcella intermedia.</title>
        <authorList>
            <person name="Ribeiro G.M."/>
            <person name="Porfirio-Sousa A.L."/>
            <person name="Maurer-Alcala X.X."/>
            <person name="Katz L.A."/>
            <person name="Lahr D.J.G."/>
        </authorList>
    </citation>
    <scope>NUCLEOTIDE SEQUENCE</scope>
</reference>
<dbReference type="AlphaFoldDB" id="A0A6B2LF59"/>
<dbReference type="InterPro" id="IPR050672">
    <property type="entry name" value="FBXO45-Fsn/SPSB_families"/>
</dbReference>
<accession>A0A6B2LF59</accession>
<organism evidence="2">
    <name type="scientific">Arcella intermedia</name>
    <dbReference type="NCBI Taxonomy" id="1963864"/>
    <lineage>
        <taxon>Eukaryota</taxon>
        <taxon>Amoebozoa</taxon>
        <taxon>Tubulinea</taxon>
        <taxon>Elardia</taxon>
        <taxon>Arcellinida</taxon>
        <taxon>Sphaerothecina</taxon>
        <taxon>Arcellidae</taxon>
        <taxon>Arcella</taxon>
    </lineage>
</organism>
<proteinExistence type="predicted"/>
<dbReference type="InterPro" id="IPR003131">
    <property type="entry name" value="T1-type_BTB"/>
</dbReference>
<feature type="domain" description="Potassium channel tetramerisation-type BTB" evidence="1">
    <location>
        <begin position="10"/>
        <end position="59"/>
    </location>
</feature>
<dbReference type="InterPro" id="IPR043136">
    <property type="entry name" value="B30.2/SPRY_sf"/>
</dbReference>
<dbReference type="PANTHER" id="PTHR12245:SF5">
    <property type="entry name" value="SPRY DOMAIN-CONTAINING SOCS BOX PROTEIN 3"/>
    <property type="match status" value="1"/>
</dbReference>
<protein>
    <recommendedName>
        <fullName evidence="1">Potassium channel tetramerisation-type BTB domain-containing protein</fullName>
    </recommendedName>
</protein>